<sequence>MGVVDRVITERAVFDVCETLRLVELLDGWSLGDVRACTAAAFEVGHEVAEASRI</sequence>
<gene>
    <name evidence="1" type="ORF">HGB48_26130</name>
</gene>
<protein>
    <submittedName>
        <fullName evidence="1">Uncharacterized protein</fullName>
    </submittedName>
</protein>
<dbReference type="SUPFAM" id="SSF100950">
    <property type="entry name" value="NagB/RpiA/CoA transferase-like"/>
    <property type="match status" value="1"/>
</dbReference>
<dbReference type="Gene3D" id="3.40.1080.10">
    <property type="entry name" value="Glutaconate Coenzyme A-transferase"/>
    <property type="match status" value="1"/>
</dbReference>
<dbReference type="Proteomes" id="UP000579250">
    <property type="component" value="Unassembled WGS sequence"/>
</dbReference>
<reference evidence="1 2" key="1">
    <citation type="submission" date="2020-04" db="EMBL/GenBank/DDBJ databases">
        <title>MicrobeNet Type strains.</title>
        <authorList>
            <person name="Nicholson A.C."/>
        </authorList>
    </citation>
    <scope>NUCLEOTIDE SEQUENCE [LARGE SCALE GENOMIC DNA]</scope>
    <source>
        <strain evidence="1 2">ATCC BAA-277</strain>
    </source>
</reference>
<dbReference type="EMBL" id="JAAXPI010000049">
    <property type="protein sequence ID" value="NKZ07194.1"/>
    <property type="molecule type" value="Genomic_DNA"/>
</dbReference>
<dbReference type="RefSeq" id="WP_157438506.1">
    <property type="nucleotide sequence ID" value="NZ_JAAXPI010000049.1"/>
</dbReference>
<keyword evidence="2" id="KW-1185">Reference proteome</keyword>
<organism evidence="1 2">
    <name type="scientific">Actinomadura latina</name>
    <dbReference type="NCBI Taxonomy" id="163603"/>
    <lineage>
        <taxon>Bacteria</taxon>
        <taxon>Bacillati</taxon>
        <taxon>Actinomycetota</taxon>
        <taxon>Actinomycetes</taxon>
        <taxon>Streptosporangiales</taxon>
        <taxon>Thermomonosporaceae</taxon>
        <taxon>Actinomadura</taxon>
    </lineage>
</organism>
<proteinExistence type="predicted"/>
<name>A0A846Z8W0_9ACTN</name>
<dbReference type="InterPro" id="IPR037171">
    <property type="entry name" value="NagB/RpiA_transferase-like"/>
</dbReference>
<evidence type="ECO:0000313" key="2">
    <source>
        <dbReference type="Proteomes" id="UP000579250"/>
    </source>
</evidence>
<accession>A0A846Z8W0</accession>
<dbReference type="AlphaFoldDB" id="A0A846Z8W0"/>
<comment type="caution">
    <text evidence="1">The sequence shown here is derived from an EMBL/GenBank/DDBJ whole genome shotgun (WGS) entry which is preliminary data.</text>
</comment>
<evidence type="ECO:0000313" key="1">
    <source>
        <dbReference type="EMBL" id="NKZ07194.1"/>
    </source>
</evidence>